<evidence type="ECO:0000256" key="10">
    <source>
        <dbReference type="PIRSR" id="PIRSR000412-50"/>
    </source>
</evidence>
<dbReference type="Proteomes" id="UP001431776">
    <property type="component" value="Unassembled WGS sequence"/>
</dbReference>
<feature type="site" description="Plays an important role in substrate specificity" evidence="9">
    <location>
        <position position="226"/>
    </location>
</feature>
<evidence type="ECO:0000313" key="12">
    <source>
        <dbReference type="EMBL" id="MDI6449573.1"/>
    </source>
</evidence>
<dbReference type="InterPro" id="IPR019798">
    <property type="entry name" value="Ser_HO-MeTrfase_PLP_BS"/>
</dbReference>
<keyword evidence="8 9" id="KW-0663">Pyridoxal phosphate</keyword>
<dbReference type="EMBL" id="JASCXX010000011">
    <property type="protein sequence ID" value="MDI6449573.1"/>
    <property type="molecule type" value="Genomic_DNA"/>
</dbReference>
<organism evidence="12 13">
    <name type="scientific">Anaerobaca lacustris</name>
    <dbReference type="NCBI Taxonomy" id="3044600"/>
    <lineage>
        <taxon>Bacteria</taxon>
        <taxon>Pseudomonadati</taxon>
        <taxon>Planctomycetota</taxon>
        <taxon>Phycisphaerae</taxon>
        <taxon>Sedimentisphaerales</taxon>
        <taxon>Anaerobacaceae</taxon>
        <taxon>Anaerobaca</taxon>
    </lineage>
</organism>
<dbReference type="InterPro" id="IPR015421">
    <property type="entry name" value="PyrdxlP-dep_Trfase_major"/>
</dbReference>
<dbReference type="Pfam" id="PF00464">
    <property type="entry name" value="SHMT"/>
    <property type="match status" value="1"/>
</dbReference>
<dbReference type="Gene3D" id="3.40.640.10">
    <property type="entry name" value="Type I PLP-dependent aspartate aminotransferase-like (Major domain)"/>
    <property type="match status" value="1"/>
</dbReference>
<gene>
    <name evidence="9 12" type="primary">glyA</name>
    <name evidence="12" type="ORF">QJ522_11010</name>
</gene>
<reference evidence="12" key="1">
    <citation type="submission" date="2023-05" db="EMBL/GenBank/DDBJ databases">
        <title>Anaerotaeda fermentans gen. nov., sp. nov., a novel anaerobic planctomycete of the new family within the order Sedimentisphaerales isolated from Taman Peninsula, Russia.</title>
        <authorList>
            <person name="Khomyakova M.A."/>
            <person name="Merkel A.Y."/>
            <person name="Slobodkin A.I."/>
        </authorList>
    </citation>
    <scope>NUCLEOTIDE SEQUENCE</scope>
    <source>
        <strain evidence="12">M17dextr</strain>
    </source>
</reference>
<evidence type="ECO:0000256" key="3">
    <source>
        <dbReference type="ARBA" id="ARBA00006376"/>
    </source>
</evidence>
<dbReference type="InterPro" id="IPR049943">
    <property type="entry name" value="Ser_HO-MeTrfase-like"/>
</dbReference>
<dbReference type="InterPro" id="IPR015422">
    <property type="entry name" value="PyrdxlP-dep_Trfase_small"/>
</dbReference>
<comment type="cofactor">
    <cofactor evidence="1 9 10">
        <name>pyridoxal 5'-phosphate</name>
        <dbReference type="ChEBI" id="CHEBI:597326"/>
    </cofactor>
</comment>
<dbReference type="InterPro" id="IPR015424">
    <property type="entry name" value="PyrdxlP-dep_Trfase"/>
</dbReference>
<keyword evidence="13" id="KW-1185">Reference proteome</keyword>
<dbReference type="Gene3D" id="3.90.1150.10">
    <property type="entry name" value="Aspartate Aminotransferase, domain 1"/>
    <property type="match status" value="1"/>
</dbReference>
<dbReference type="GO" id="GO:0005737">
    <property type="term" value="C:cytoplasm"/>
    <property type="evidence" value="ECO:0007669"/>
    <property type="project" value="UniProtKB-SubCell"/>
</dbReference>
<evidence type="ECO:0000256" key="4">
    <source>
        <dbReference type="ARBA" id="ARBA00011738"/>
    </source>
</evidence>
<dbReference type="CDD" id="cd00378">
    <property type="entry name" value="SHMT"/>
    <property type="match status" value="1"/>
</dbReference>
<proteinExistence type="inferred from homology"/>
<accession>A0AAW6TVB7</accession>
<feature type="domain" description="Serine hydroxymethyltransferase-like" evidence="11">
    <location>
        <begin position="5"/>
        <end position="381"/>
    </location>
</feature>
<sequence>MQTALEQYDPQIYELIRQEEARQSGSIRLIPSENYVSRAVMMASSSCLTNKYAEGYPGKRYYEGQQVTDLIEKLAQDRAKELFKADHANVQPYSGSVANLAAYAALIEPGDTIMGMSLSHGGHLTHGWKVSLTSKFYNSVPYEVNTETGLLDYDAIRDLAKKHRPKIIISGATAYPRIIDFEIFGQIAKEVGAYLVSDIAHIAGLVVAGIHKSPVPYADVVSTTTHKTLRGPRGGLLLCKAEHAAKVDKAVFPGLQGGPHMHTLTAIAVAMAEANTPEFVAYATQVAKNAKAMATKLLEYGFKLVTGGTDNHLILIDLRNKQIPGKKLAKALDRARIVSNYNTVPGDPAPPFNPSGLRIGTPAITTRGMKEAEAEQIATFIRRVAEDIDNDSLIEQISKEVLLLCSQFPVPEHFIIPSRNGVRP</sequence>
<dbReference type="PIRSF" id="PIRSF000412">
    <property type="entry name" value="SHMT"/>
    <property type="match status" value="1"/>
</dbReference>
<dbReference type="GO" id="GO:0019264">
    <property type="term" value="P:glycine biosynthetic process from serine"/>
    <property type="evidence" value="ECO:0007669"/>
    <property type="project" value="UniProtKB-UniRule"/>
</dbReference>
<dbReference type="NCBIfam" id="NF000586">
    <property type="entry name" value="PRK00011.1"/>
    <property type="match status" value="1"/>
</dbReference>
<feature type="binding site" evidence="9">
    <location>
        <position position="118"/>
    </location>
    <ligand>
        <name>(6S)-5,6,7,8-tetrahydrofolate</name>
        <dbReference type="ChEBI" id="CHEBI:57453"/>
    </ligand>
</feature>
<comment type="similarity">
    <text evidence="3 9">Belongs to the SHMT family.</text>
</comment>
<evidence type="ECO:0000256" key="1">
    <source>
        <dbReference type="ARBA" id="ARBA00001933"/>
    </source>
</evidence>
<comment type="pathway">
    <text evidence="9">Amino-acid biosynthesis; glycine biosynthesis; glycine from L-serine: step 1/1.</text>
</comment>
<dbReference type="InterPro" id="IPR001085">
    <property type="entry name" value="Ser_HO-MeTrfase"/>
</dbReference>
<dbReference type="EC" id="2.1.2.1" evidence="9"/>
<evidence type="ECO:0000256" key="2">
    <source>
        <dbReference type="ARBA" id="ARBA00004496"/>
    </source>
</evidence>
<dbReference type="PROSITE" id="PS00096">
    <property type="entry name" value="SHMT"/>
    <property type="match status" value="1"/>
</dbReference>
<evidence type="ECO:0000259" key="11">
    <source>
        <dbReference type="Pfam" id="PF00464"/>
    </source>
</evidence>
<dbReference type="AlphaFoldDB" id="A0AAW6TVB7"/>
<dbReference type="FunFam" id="3.40.640.10:FF:000001">
    <property type="entry name" value="Serine hydroxymethyltransferase"/>
    <property type="match status" value="1"/>
</dbReference>
<feature type="binding site" evidence="9">
    <location>
        <position position="242"/>
    </location>
    <ligand>
        <name>(6S)-5,6,7,8-tetrahydrofolate</name>
        <dbReference type="ChEBI" id="CHEBI:57453"/>
    </ligand>
</feature>
<dbReference type="GO" id="GO:0030170">
    <property type="term" value="F:pyridoxal phosphate binding"/>
    <property type="evidence" value="ECO:0007669"/>
    <property type="project" value="UniProtKB-UniRule"/>
</dbReference>
<evidence type="ECO:0000256" key="8">
    <source>
        <dbReference type="ARBA" id="ARBA00022898"/>
    </source>
</evidence>
<evidence type="ECO:0000256" key="7">
    <source>
        <dbReference type="ARBA" id="ARBA00022679"/>
    </source>
</evidence>
<dbReference type="PANTHER" id="PTHR11680">
    <property type="entry name" value="SERINE HYDROXYMETHYLTRANSFERASE"/>
    <property type="match status" value="1"/>
</dbReference>
<comment type="subcellular location">
    <subcellularLocation>
        <location evidence="2 9">Cytoplasm</location>
    </subcellularLocation>
</comment>
<comment type="caution">
    <text evidence="9">Lacks conserved residue(s) required for the propagation of feature annotation.</text>
</comment>
<comment type="caution">
    <text evidence="12">The sequence shown here is derived from an EMBL/GenBank/DDBJ whole genome shotgun (WGS) entry which is preliminary data.</text>
</comment>
<keyword evidence="7 9" id="KW-0808">Transferase</keyword>
<evidence type="ECO:0000256" key="9">
    <source>
        <dbReference type="HAMAP-Rule" id="MF_00051"/>
    </source>
</evidence>
<feature type="modified residue" description="N6-(pyridoxal phosphate)lysine" evidence="9 10">
    <location>
        <position position="227"/>
    </location>
</feature>
<name>A0AAW6TVB7_9BACT</name>
<dbReference type="RefSeq" id="WP_349244979.1">
    <property type="nucleotide sequence ID" value="NZ_JASCXX010000011.1"/>
</dbReference>
<evidence type="ECO:0000313" key="13">
    <source>
        <dbReference type="Proteomes" id="UP001431776"/>
    </source>
</evidence>
<keyword evidence="9" id="KW-0028">Amino-acid biosynthesis</keyword>
<comment type="catalytic activity">
    <reaction evidence="9">
        <text>(6R)-5,10-methylene-5,6,7,8-tetrahydrofolate + glycine + H2O = (6S)-5,6,7,8-tetrahydrofolate + L-serine</text>
        <dbReference type="Rhea" id="RHEA:15481"/>
        <dbReference type="ChEBI" id="CHEBI:15377"/>
        <dbReference type="ChEBI" id="CHEBI:15636"/>
        <dbReference type="ChEBI" id="CHEBI:33384"/>
        <dbReference type="ChEBI" id="CHEBI:57305"/>
        <dbReference type="ChEBI" id="CHEBI:57453"/>
        <dbReference type="EC" id="2.1.2.1"/>
    </reaction>
</comment>
<comment type="pathway">
    <text evidence="9">One-carbon metabolism; tetrahydrofolate interconversion.</text>
</comment>
<evidence type="ECO:0000256" key="5">
    <source>
        <dbReference type="ARBA" id="ARBA00022490"/>
    </source>
</evidence>
<feature type="binding site" evidence="9">
    <location>
        <begin position="122"/>
        <end position="124"/>
    </location>
    <ligand>
        <name>(6S)-5,6,7,8-tetrahydrofolate</name>
        <dbReference type="ChEBI" id="CHEBI:57453"/>
    </ligand>
</feature>
<dbReference type="PANTHER" id="PTHR11680:SF35">
    <property type="entry name" value="SERINE HYDROXYMETHYLTRANSFERASE 1"/>
    <property type="match status" value="1"/>
</dbReference>
<protein>
    <recommendedName>
        <fullName evidence="9">Serine hydroxymethyltransferase</fullName>
        <shortName evidence="9">SHMT</shortName>
        <shortName evidence="9">Serine methylase</shortName>
        <ecNumber evidence="9">2.1.2.1</ecNumber>
    </recommendedName>
</protein>
<dbReference type="InterPro" id="IPR039429">
    <property type="entry name" value="SHMT-like_dom"/>
</dbReference>
<comment type="function">
    <text evidence="9">Catalyzes the reversible interconversion of serine and glycine with tetrahydrofolate (THF) serving as the one-carbon carrier. This reaction serves as the major source of one-carbon groups required for the biosynthesis of purines, thymidylate, methionine, and other important biomolecules. Also exhibits THF-independent aldolase activity toward beta-hydroxyamino acids, producing glycine and aldehydes, via a retro-aldol mechanism.</text>
</comment>
<evidence type="ECO:0000256" key="6">
    <source>
        <dbReference type="ARBA" id="ARBA00022563"/>
    </source>
</evidence>
<dbReference type="GO" id="GO:0035999">
    <property type="term" value="P:tetrahydrofolate interconversion"/>
    <property type="evidence" value="ECO:0007669"/>
    <property type="project" value="UniProtKB-UniRule"/>
</dbReference>
<dbReference type="SUPFAM" id="SSF53383">
    <property type="entry name" value="PLP-dependent transferases"/>
    <property type="match status" value="1"/>
</dbReference>
<dbReference type="GO" id="GO:0004372">
    <property type="term" value="F:glycine hydroxymethyltransferase activity"/>
    <property type="evidence" value="ECO:0007669"/>
    <property type="project" value="UniProtKB-UniRule"/>
</dbReference>
<comment type="subunit">
    <text evidence="4 9">Homodimer.</text>
</comment>
<keyword evidence="5 9" id="KW-0963">Cytoplasm</keyword>
<keyword evidence="6 9" id="KW-0554">One-carbon metabolism</keyword>
<dbReference type="HAMAP" id="MF_00051">
    <property type="entry name" value="SHMT"/>
    <property type="match status" value="1"/>
</dbReference>